<feature type="compositionally biased region" description="Polar residues" evidence="1">
    <location>
        <begin position="1"/>
        <end position="16"/>
    </location>
</feature>
<name>A0A0C3PB49_PHLG1</name>
<reference evidence="2 3" key="1">
    <citation type="journal article" date="2014" name="PLoS Genet.">
        <title>Analysis of the Phlebiopsis gigantea genome, transcriptome and secretome provides insight into its pioneer colonization strategies of wood.</title>
        <authorList>
            <person name="Hori C."/>
            <person name="Ishida T."/>
            <person name="Igarashi K."/>
            <person name="Samejima M."/>
            <person name="Suzuki H."/>
            <person name="Master E."/>
            <person name="Ferreira P."/>
            <person name="Ruiz-Duenas F.J."/>
            <person name="Held B."/>
            <person name="Canessa P."/>
            <person name="Larrondo L.F."/>
            <person name="Schmoll M."/>
            <person name="Druzhinina I.S."/>
            <person name="Kubicek C.P."/>
            <person name="Gaskell J.A."/>
            <person name="Kersten P."/>
            <person name="St John F."/>
            <person name="Glasner J."/>
            <person name="Sabat G."/>
            <person name="Splinter BonDurant S."/>
            <person name="Syed K."/>
            <person name="Yadav J."/>
            <person name="Mgbeahuruike A.C."/>
            <person name="Kovalchuk A."/>
            <person name="Asiegbu F.O."/>
            <person name="Lackner G."/>
            <person name="Hoffmeister D."/>
            <person name="Rencoret J."/>
            <person name="Gutierrez A."/>
            <person name="Sun H."/>
            <person name="Lindquist E."/>
            <person name="Barry K."/>
            <person name="Riley R."/>
            <person name="Grigoriev I.V."/>
            <person name="Henrissat B."/>
            <person name="Kues U."/>
            <person name="Berka R.M."/>
            <person name="Martinez A.T."/>
            <person name="Covert S.F."/>
            <person name="Blanchette R.A."/>
            <person name="Cullen D."/>
        </authorList>
    </citation>
    <scope>NUCLEOTIDE SEQUENCE [LARGE SCALE GENOMIC DNA]</scope>
    <source>
        <strain evidence="2 3">11061_1 CR5-6</strain>
    </source>
</reference>
<protein>
    <submittedName>
        <fullName evidence="2">Uncharacterized protein</fullName>
    </submittedName>
</protein>
<gene>
    <name evidence="2" type="ORF">PHLGIDRAFT_20519</name>
</gene>
<dbReference type="EMBL" id="KN840699">
    <property type="protein sequence ID" value="KIP02138.1"/>
    <property type="molecule type" value="Genomic_DNA"/>
</dbReference>
<organism evidence="2 3">
    <name type="scientific">Phlebiopsis gigantea (strain 11061_1 CR5-6)</name>
    <name type="common">White-rot fungus</name>
    <name type="synonym">Peniophora gigantea</name>
    <dbReference type="NCBI Taxonomy" id="745531"/>
    <lineage>
        <taxon>Eukaryota</taxon>
        <taxon>Fungi</taxon>
        <taxon>Dikarya</taxon>
        <taxon>Basidiomycota</taxon>
        <taxon>Agaricomycotina</taxon>
        <taxon>Agaricomycetes</taxon>
        <taxon>Polyporales</taxon>
        <taxon>Phanerochaetaceae</taxon>
        <taxon>Phlebiopsis</taxon>
    </lineage>
</organism>
<dbReference type="AlphaFoldDB" id="A0A0C3PB49"/>
<feature type="region of interest" description="Disordered" evidence="1">
    <location>
        <begin position="1"/>
        <end position="44"/>
    </location>
</feature>
<feature type="compositionally biased region" description="Low complexity" evidence="1">
    <location>
        <begin position="26"/>
        <end position="44"/>
    </location>
</feature>
<accession>A0A0C3PB49</accession>
<dbReference type="HOGENOM" id="CLU_2705665_0_0_1"/>
<dbReference type="Proteomes" id="UP000053257">
    <property type="component" value="Unassembled WGS sequence"/>
</dbReference>
<sequence length="73" mass="8031">MPEFVQGSSRSATPERNQYRFCRDGSYPSTPSLTPTSRSSSCSPFSSPVISFPFASYVVADPAEGLEVVHRRK</sequence>
<evidence type="ECO:0000313" key="3">
    <source>
        <dbReference type="Proteomes" id="UP000053257"/>
    </source>
</evidence>
<proteinExistence type="predicted"/>
<evidence type="ECO:0000256" key="1">
    <source>
        <dbReference type="SAM" id="MobiDB-lite"/>
    </source>
</evidence>
<evidence type="ECO:0000313" key="2">
    <source>
        <dbReference type="EMBL" id="KIP02138.1"/>
    </source>
</evidence>
<keyword evidence="3" id="KW-1185">Reference proteome</keyword>